<dbReference type="InterPro" id="IPR029069">
    <property type="entry name" value="HotDog_dom_sf"/>
</dbReference>
<dbReference type="CDD" id="cd03443">
    <property type="entry name" value="PaaI_thioesterase"/>
    <property type="match status" value="1"/>
</dbReference>
<evidence type="ECO:0000313" key="3">
    <source>
        <dbReference type="EMBL" id="PJK27771.1"/>
    </source>
</evidence>
<protein>
    <submittedName>
        <fullName evidence="3">Thioesterase</fullName>
    </submittedName>
</protein>
<dbReference type="RefSeq" id="WP_109795596.1">
    <property type="nucleotide sequence ID" value="NZ_PHIG01000054.1"/>
</dbReference>
<name>A0A2M9FWE1_9PROT</name>
<dbReference type="InterPro" id="IPR003736">
    <property type="entry name" value="PAAI_dom"/>
</dbReference>
<keyword evidence="1" id="KW-0378">Hydrolase</keyword>
<comment type="caution">
    <text evidence="3">The sequence shown here is derived from an EMBL/GenBank/DDBJ whole genome shotgun (WGS) entry which is preliminary data.</text>
</comment>
<evidence type="ECO:0000259" key="2">
    <source>
        <dbReference type="Pfam" id="PF03061"/>
    </source>
</evidence>
<reference evidence="3 4" key="1">
    <citation type="submission" date="2017-11" db="EMBL/GenBank/DDBJ databases">
        <title>Draft genome sequence of Rhizobiales bacterium SY3-13.</title>
        <authorList>
            <person name="Sun C."/>
        </authorList>
    </citation>
    <scope>NUCLEOTIDE SEQUENCE [LARGE SCALE GENOMIC DNA]</scope>
    <source>
        <strain evidence="3 4">SY3-13</strain>
    </source>
</reference>
<dbReference type="Pfam" id="PF03061">
    <property type="entry name" value="4HBT"/>
    <property type="match status" value="1"/>
</dbReference>
<evidence type="ECO:0000313" key="4">
    <source>
        <dbReference type="Proteomes" id="UP000229498"/>
    </source>
</evidence>
<gene>
    <name evidence="3" type="ORF">CVT23_20005</name>
</gene>
<dbReference type="GO" id="GO:0016289">
    <property type="term" value="F:acyl-CoA hydrolase activity"/>
    <property type="evidence" value="ECO:0007669"/>
    <property type="project" value="UniProtKB-ARBA"/>
</dbReference>
<dbReference type="Gene3D" id="3.10.129.10">
    <property type="entry name" value="Hotdog Thioesterase"/>
    <property type="match status" value="1"/>
</dbReference>
<dbReference type="OrthoDB" id="8588611at2"/>
<dbReference type="SUPFAM" id="SSF54637">
    <property type="entry name" value="Thioesterase/thiol ester dehydrase-isomerase"/>
    <property type="match status" value="1"/>
</dbReference>
<dbReference type="Proteomes" id="UP000229498">
    <property type="component" value="Unassembled WGS sequence"/>
</dbReference>
<feature type="domain" description="Thioesterase" evidence="2">
    <location>
        <begin position="54"/>
        <end position="128"/>
    </location>
</feature>
<accession>A0A2M9FWE1</accession>
<sequence>MDARASELTLTEARRGAEEWFAPWVKDLGLVVEEIGRGRVRLRIPKNDRLNRMGGILSGQAMMAVADTAMVFAIRSCLSGGENIATVQQSTSFFRAVADADLICEARVVKEGRTTMFGDCLLHADGQAEKPAAQATVVYAVIPNR</sequence>
<keyword evidence="4" id="KW-1185">Reference proteome</keyword>
<dbReference type="NCBIfam" id="TIGR00369">
    <property type="entry name" value="unchar_dom_1"/>
    <property type="match status" value="1"/>
</dbReference>
<dbReference type="AlphaFoldDB" id="A0A2M9FWE1"/>
<dbReference type="InterPro" id="IPR006683">
    <property type="entry name" value="Thioestr_dom"/>
</dbReference>
<proteinExistence type="predicted"/>
<evidence type="ECO:0000256" key="1">
    <source>
        <dbReference type="ARBA" id="ARBA00022801"/>
    </source>
</evidence>
<organism evidence="3 4">
    <name type="scientific">Minwuia thermotolerans</name>
    <dbReference type="NCBI Taxonomy" id="2056226"/>
    <lineage>
        <taxon>Bacteria</taxon>
        <taxon>Pseudomonadati</taxon>
        <taxon>Pseudomonadota</taxon>
        <taxon>Alphaproteobacteria</taxon>
        <taxon>Minwuiales</taxon>
        <taxon>Minwuiaceae</taxon>
        <taxon>Minwuia</taxon>
    </lineage>
</organism>
<dbReference type="EMBL" id="PHIG01000054">
    <property type="protein sequence ID" value="PJK27771.1"/>
    <property type="molecule type" value="Genomic_DNA"/>
</dbReference>